<evidence type="ECO:0000256" key="1">
    <source>
        <dbReference type="ARBA" id="ARBA00022829"/>
    </source>
</evidence>
<evidence type="ECO:0000259" key="3">
    <source>
        <dbReference type="SMART" id="SM00470"/>
    </source>
</evidence>
<dbReference type="Pfam" id="PF02195">
    <property type="entry name" value="ParB_N"/>
    <property type="match status" value="1"/>
</dbReference>
<dbReference type="PANTHER" id="PTHR33375:SF1">
    <property type="entry name" value="CHROMOSOME-PARTITIONING PROTEIN PARB-RELATED"/>
    <property type="match status" value="1"/>
</dbReference>
<dbReference type="GO" id="GO:0005694">
    <property type="term" value="C:chromosome"/>
    <property type="evidence" value="ECO:0007669"/>
    <property type="project" value="TreeGrafter"/>
</dbReference>
<dbReference type="AlphaFoldDB" id="A0A6M3LF12"/>
<dbReference type="InterPro" id="IPR003115">
    <property type="entry name" value="ParB_N"/>
</dbReference>
<dbReference type="InterPro" id="IPR050336">
    <property type="entry name" value="Chromosome_partition/occlusion"/>
</dbReference>
<feature type="region of interest" description="Disordered" evidence="2">
    <location>
        <begin position="256"/>
        <end position="288"/>
    </location>
</feature>
<dbReference type="SUPFAM" id="SSF110849">
    <property type="entry name" value="ParB/Sulfiredoxin"/>
    <property type="match status" value="1"/>
</dbReference>
<sequence length="288" mass="32143">MEQEFKHIPSELIDPPKNPVRVSTSETSIQELAESIKTHGLWQPITVFPVNGRYETLIGDRRQLACKLAGLSEIPCIVVDDAGTLSQVIRLTENIQRVDMSPVEEGAIIRELQELNNWGYKLLSAHLSKSIQWVRTRLYLMDLSPDLQILVHNKQLGVSHALLLGRITDETTRKRYTSEVLSQGTGMKTVELWVQLWEHAQQSPTADIISPEDPSTLPQSLPHKIRCQLCEQYYPVHNMISVVTCRDCVKILQEAKNASSSVSPNPDPYGGDSNIGMGDPDGAKANQA</sequence>
<dbReference type="InterPro" id="IPR004437">
    <property type="entry name" value="ParB/RepB/Spo0J"/>
</dbReference>
<feature type="region of interest" description="Disordered" evidence="2">
    <location>
        <begin position="1"/>
        <end position="20"/>
    </location>
</feature>
<organism evidence="4">
    <name type="scientific">viral metagenome</name>
    <dbReference type="NCBI Taxonomy" id="1070528"/>
    <lineage>
        <taxon>unclassified sequences</taxon>
        <taxon>metagenomes</taxon>
        <taxon>organismal metagenomes</taxon>
    </lineage>
</organism>
<feature type="domain" description="ParB-like N-terminal" evidence="3">
    <location>
        <begin position="6"/>
        <end position="95"/>
    </location>
</feature>
<dbReference type="SMART" id="SM00470">
    <property type="entry name" value="ParB"/>
    <property type="match status" value="1"/>
</dbReference>
<dbReference type="PANTHER" id="PTHR33375">
    <property type="entry name" value="CHROMOSOME-PARTITIONING PROTEIN PARB-RELATED"/>
    <property type="match status" value="1"/>
</dbReference>
<protein>
    <recommendedName>
        <fullName evidence="3">ParB-like N-terminal domain-containing protein</fullName>
    </recommendedName>
</protein>
<dbReference type="EMBL" id="MT143145">
    <property type="protein sequence ID" value="QJA93390.1"/>
    <property type="molecule type" value="Genomic_DNA"/>
</dbReference>
<dbReference type="Gene3D" id="1.10.10.2830">
    <property type="match status" value="1"/>
</dbReference>
<dbReference type="GO" id="GO:0003677">
    <property type="term" value="F:DNA binding"/>
    <property type="evidence" value="ECO:0007669"/>
    <property type="project" value="InterPro"/>
</dbReference>
<dbReference type="NCBIfam" id="TIGR00180">
    <property type="entry name" value="parB_part"/>
    <property type="match status" value="1"/>
</dbReference>
<gene>
    <name evidence="4" type="ORF">MM415B04250_0006</name>
</gene>
<evidence type="ECO:0000256" key="2">
    <source>
        <dbReference type="SAM" id="MobiDB-lite"/>
    </source>
</evidence>
<accession>A0A6M3LF12</accession>
<dbReference type="SUPFAM" id="SSF109709">
    <property type="entry name" value="KorB DNA-binding domain-like"/>
    <property type="match status" value="1"/>
</dbReference>
<dbReference type="Gene3D" id="3.90.1530.30">
    <property type="match status" value="1"/>
</dbReference>
<evidence type="ECO:0000313" key="4">
    <source>
        <dbReference type="EMBL" id="QJA93390.1"/>
    </source>
</evidence>
<dbReference type="InterPro" id="IPR036086">
    <property type="entry name" value="ParB/Sulfiredoxin_sf"/>
</dbReference>
<dbReference type="Pfam" id="PF17762">
    <property type="entry name" value="HTH_ParB"/>
    <property type="match status" value="1"/>
</dbReference>
<name>A0A6M3LF12_9ZZZZ</name>
<dbReference type="InterPro" id="IPR041468">
    <property type="entry name" value="HTH_ParB/Spo0J"/>
</dbReference>
<keyword evidence="1" id="KW-0159">Chromosome partition</keyword>
<reference evidence="4" key="1">
    <citation type="submission" date="2020-03" db="EMBL/GenBank/DDBJ databases">
        <title>The deep terrestrial virosphere.</title>
        <authorList>
            <person name="Holmfeldt K."/>
            <person name="Nilsson E."/>
            <person name="Simone D."/>
            <person name="Lopez-Fernandez M."/>
            <person name="Wu X."/>
            <person name="de Brujin I."/>
            <person name="Lundin D."/>
            <person name="Andersson A."/>
            <person name="Bertilsson S."/>
            <person name="Dopson M."/>
        </authorList>
    </citation>
    <scope>NUCLEOTIDE SEQUENCE</scope>
    <source>
        <strain evidence="4">MM415B04250</strain>
    </source>
</reference>
<proteinExistence type="predicted"/>
<dbReference type="GO" id="GO:0007059">
    <property type="term" value="P:chromosome segregation"/>
    <property type="evidence" value="ECO:0007669"/>
    <property type="project" value="UniProtKB-KW"/>
</dbReference>